<accession>A0A6I2R9G6</accession>
<name>A0A6I2R9G6_FLAPL</name>
<dbReference type="AlphaFoldDB" id="A0A6I2R9G6"/>
<evidence type="ECO:0000313" key="1">
    <source>
        <dbReference type="EMBL" id="MSB21836.1"/>
    </source>
</evidence>
<sequence>MRFVSIESYMIPTFGNCRTEPYGRMVVEHNGETRTVRFGERDGLGRRYITFNRKRYYFHNKGDLYSPVFVFENEKQPTFPPVAEETAKEAHLSSLLNTLVDSMVDEIHENLPVIRKLAKLGFSEDDMTLTLGFPPEEVRSVLEEENGVADAC</sequence>
<protein>
    <submittedName>
        <fullName evidence="1">Uncharacterized protein</fullName>
    </submittedName>
</protein>
<evidence type="ECO:0000313" key="2">
    <source>
        <dbReference type="Proteomes" id="UP000434475"/>
    </source>
</evidence>
<reference evidence="1 2" key="1">
    <citation type="journal article" date="2019" name="Nat. Med.">
        <title>A library of human gut bacterial isolates paired with longitudinal multiomics data enables mechanistic microbiome research.</title>
        <authorList>
            <person name="Poyet M."/>
            <person name="Groussin M."/>
            <person name="Gibbons S.M."/>
            <person name="Avila-Pacheco J."/>
            <person name="Jiang X."/>
            <person name="Kearney S.M."/>
            <person name="Perrotta A.R."/>
            <person name="Berdy B."/>
            <person name="Zhao S."/>
            <person name="Lieberman T.D."/>
            <person name="Swanson P.K."/>
            <person name="Smith M."/>
            <person name="Roesemann S."/>
            <person name="Alexander J.E."/>
            <person name="Rich S.A."/>
            <person name="Livny J."/>
            <person name="Vlamakis H."/>
            <person name="Clish C."/>
            <person name="Bullock K."/>
            <person name="Deik A."/>
            <person name="Scott J."/>
            <person name="Pierce K.A."/>
            <person name="Xavier R.J."/>
            <person name="Alm E.J."/>
        </authorList>
    </citation>
    <scope>NUCLEOTIDE SEQUENCE [LARGE SCALE GENOMIC DNA]</scope>
    <source>
        <strain evidence="1 2">BIOML-A2</strain>
    </source>
</reference>
<organism evidence="1 2">
    <name type="scientific">Flavonifractor plautii</name>
    <name type="common">Fusobacterium plautii</name>
    <dbReference type="NCBI Taxonomy" id="292800"/>
    <lineage>
        <taxon>Bacteria</taxon>
        <taxon>Bacillati</taxon>
        <taxon>Bacillota</taxon>
        <taxon>Clostridia</taxon>
        <taxon>Eubacteriales</taxon>
        <taxon>Oscillospiraceae</taxon>
        <taxon>Flavonifractor</taxon>
    </lineage>
</organism>
<proteinExistence type="predicted"/>
<dbReference type="Proteomes" id="UP000434475">
    <property type="component" value="Unassembled WGS sequence"/>
</dbReference>
<dbReference type="EMBL" id="WKPR01000027">
    <property type="protein sequence ID" value="MSB21836.1"/>
    <property type="molecule type" value="Genomic_DNA"/>
</dbReference>
<gene>
    <name evidence="1" type="ORF">GKE97_20360</name>
</gene>
<dbReference type="RefSeq" id="WP_108981973.1">
    <property type="nucleotide sequence ID" value="NZ_WKPR01000027.1"/>
</dbReference>
<comment type="caution">
    <text evidence="1">The sequence shown here is derived from an EMBL/GenBank/DDBJ whole genome shotgun (WGS) entry which is preliminary data.</text>
</comment>